<protein>
    <submittedName>
        <fullName evidence="3">Uncharacterized protein</fullName>
    </submittedName>
</protein>
<feature type="compositionally biased region" description="Polar residues" evidence="1">
    <location>
        <begin position="200"/>
        <end position="218"/>
    </location>
</feature>
<feature type="chain" id="PRO_5023071369" evidence="2">
    <location>
        <begin position="26"/>
        <end position="218"/>
    </location>
</feature>
<evidence type="ECO:0000256" key="1">
    <source>
        <dbReference type="SAM" id="MobiDB-lite"/>
    </source>
</evidence>
<dbReference type="EMBL" id="SJPQ01000002">
    <property type="protein sequence ID" value="TWT88989.1"/>
    <property type="molecule type" value="Genomic_DNA"/>
</dbReference>
<feature type="region of interest" description="Disordered" evidence="1">
    <location>
        <begin position="178"/>
        <end position="218"/>
    </location>
</feature>
<comment type="caution">
    <text evidence="3">The sequence shown here is derived from an EMBL/GenBank/DDBJ whole genome shotgun (WGS) entry which is preliminary data.</text>
</comment>
<feature type="signal peptide" evidence="2">
    <location>
        <begin position="1"/>
        <end position="25"/>
    </location>
</feature>
<evidence type="ECO:0000313" key="4">
    <source>
        <dbReference type="Proteomes" id="UP000315440"/>
    </source>
</evidence>
<proteinExistence type="predicted"/>
<feature type="compositionally biased region" description="Polar residues" evidence="1">
    <location>
        <begin position="115"/>
        <end position="132"/>
    </location>
</feature>
<dbReference type="Proteomes" id="UP000315440">
    <property type="component" value="Unassembled WGS sequence"/>
</dbReference>
<dbReference type="RefSeq" id="WP_146400511.1">
    <property type="nucleotide sequence ID" value="NZ_SJPQ01000002.1"/>
</dbReference>
<gene>
    <name evidence="3" type="ORF">Mal64_24800</name>
</gene>
<evidence type="ECO:0000256" key="2">
    <source>
        <dbReference type="SAM" id="SignalP"/>
    </source>
</evidence>
<keyword evidence="2" id="KW-0732">Signal</keyword>
<organism evidence="3 4">
    <name type="scientific">Pseudobythopirellula maris</name>
    <dbReference type="NCBI Taxonomy" id="2527991"/>
    <lineage>
        <taxon>Bacteria</taxon>
        <taxon>Pseudomonadati</taxon>
        <taxon>Planctomycetota</taxon>
        <taxon>Planctomycetia</taxon>
        <taxon>Pirellulales</taxon>
        <taxon>Lacipirellulaceae</taxon>
        <taxon>Pseudobythopirellula</taxon>
    </lineage>
</organism>
<feature type="region of interest" description="Disordered" evidence="1">
    <location>
        <begin position="93"/>
        <end position="138"/>
    </location>
</feature>
<dbReference type="AlphaFoldDB" id="A0A5C5ZNG4"/>
<keyword evidence="4" id="KW-1185">Reference proteome</keyword>
<accession>A0A5C5ZNG4</accession>
<sequence precursor="true">MAVAVLRSVAALCFLPIVPASVASAQDETPPTEQEIGQLQNTITDMRNRLVEGGRSALQASSDEFRDALRRHAEDRAALNGQPHWGNAQHVPTMQQPMAQPPGAGRHSGWPQWPTAASHSQAYPNAAQQDYPAQQPGYEASQNPVQLVQQTAFELDRLAHTLERRQLYEQADRLRETARGLRESVRQTGHRPVDNHSPSERQYQPQESEASQPAQSAP</sequence>
<name>A0A5C5ZNG4_9BACT</name>
<evidence type="ECO:0000313" key="3">
    <source>
        <dbReference type="EMBL" id="TWT88989.1"/>
    </source>
</evidence>
<feature type="compositionally biased region" description="Basic and acidic residues" evidence="1">
    <location>
        <begin position="178"/>
        <end position="199"/>
    </location>
</feature>
<reference evidence="3 4" key="1">
    <citation type="submission" date="2019-02" db="EMBL/GenBank/DDBJ databases">
        <title>Deep-cultivation of Planctomycetes and their phenomic and genomic characterization uncovers novel biology.</title>
        <authorList>
            <person name="Wiegand S."/>
            <person name="Jogler M."/>
            <person name="Boedeker C."/>
            <person name="Pinto D."/>
            <person name="Vollmers J."/>
            <person name="Rivas-Marin E."/>
            <person name="Kohn T."/>
            <person name="Peeters S.H."/>
            <person name="Heuer A."/>
            <person name="Rast P."/>
            <person name="Oberbeckmann S."/>
            <person name="Bunk B."/>
            <person name="Jeske O."/>
            <person name="Meyerdierks A."/>
            <person name="Storesund J.E."/>
            <person name="Kallscheuer N."/>
            <person name="Luecker S."/>
            <person name="Lage O.M."/>
            <person name="Pohl T."/>
            <person name="Merkel B.J."/>
            <person name="Hornburger P."/>
            <person name="Mueller R.-W."/>
            <person name="Bruemmer F."/>
            <person name="Labrenz M."/>
            <person name="Spormann A.M."/>
            <person name="Op Den Camp H."/>
            <person name="Overmann J."/>
            <person name="Amann R."/>
            <person name="Jetten M.S.M."/>
            <person name="Mascher T."/>
            <person name="Medema M.H."/>
            <person name="Devos D.P."/>
            <person name="Kaster A.-K."/>
            <person name="Ovreas L."/>
            <person name="Rohde M."/>
            <person name="Galperin M.Y."/>
            <person name="Jogler C."/>
        </authorList>
    </citation>
    <scope>NUCLEOTIDE SEQUENCE [LARGE SCALE GENOMIC DNA]</scope>
    <source>
        <strain evidence="3 4">Mal64</strain>
    </source>
</reference>